<name>A0AAN7SSD7_9COLE</name>
<dbReference type="InterPro" id="IPR026516">
    <property type="entry name" value="THAP1/10"/>
</dbReference>
<keyword evidence="1" id="KW-0479">Metal-binding</keyword>
<dbReference type="InterPro" id="IPR006612">
    <property type="entry name" value="THAP_Znf"/>
</dbReference>
<evidence type="ECO:0000313" key="8">
    <source>
        <dbReference type="Proteomes" id="UP001353858"/>
    </source>
</evidence>
<evidence type="ECO:0000256" key="2">
    <source>
        <dbReference type="ARBA" id="ARBA00022771"/>
    </source>
</evidence>
<dbReference type="SMART" id="SM00980">
    <property type="entry name" value="THAP"/>
    <property type="match status" value="1"/>
</dbReference>
<evidence type="ECO:0000256" key="3">
    <source>
        <dbReference type="ARBA" id="ARBA00022833"/>
    </source>
</evidence>
<proteinExistence type="predicted"/>
<dbReference type="GO" id="GO:0008270">
    <property type="term" value="F:zinc ion binding"/>
    <property type="evidence" value="ECO:0007669"/>
    <property type="project" value="UniProtKB-KW"/>
</dbReference>
<dbReference type="PROSITE" id="PS50950">
    <property type="entry name" value="ZF_THAP"/>
    <property type="match status" value="1"/>
</dbReference>
<dbReference type="Gene3D" id="6.20.210.20">
    <property type="entry name" value="THAP domain"/>
    <property type="match status" value="1"/>
</dbReference>
<dbReference type="EMBL" id="JARPUR010000001">
    <property type="protein sequence ID" value="KAK4883815.1"/>
    <property type="molecule type" value="Genomic_DNA"/>
</dbReference>
<dbReference type="Pfam" id="PF05485">
    <property type="entry name" value="THAP"/>
    <property type="match status" value="1"/>
</dbReference>
<reference evidence="8" key="1">
    <citation type="submission" date="2023-01" db="EMBL/GenBank/DDBJ databases">
        <title>Key to firefly adult light organ development and bioluminescence: homeobox transcription factors regulate luciferase expression and transportation to peroxisome.</title>
        <authorList>
            <person name="Fu X."/>
        </authorList>
    </citation>
    <scope>NUCLEOTIDE SEQUENCE [LARGE SCALE GENOMIC DNA]</scope>
</reference>
<evidence type="ECO:0000256" key="4">
    <source>
        <dbReference type="ARBA" id="ARBA00023125"/>
    </source>
</evidence>
<evidence type="ECO:0000313" key="7">
    <source>
        <dbReference type="EMBL" id="KAK4883815.1"/>
    </source>
</evidence>
<dbReference type="GO" id="GO:0043565">
    <property type="term" value="F:sequence-specific DNA binding"/>
    <property type="evidence" value="ECO:0007669"/>
    <property type="project" value="InterPro"/>
</dbReference>
<dbReference type="PANTHER" id="PTHR46600:SF11">
    <property type="entry name" value="THAP DOMAIN-CONTAINING PROTEIN 10"/>
    <property type="match status" value="1"/>
</dbReference>
<keyword evidence="8" id="KW-1185">Reference proteome</keyword>
<evidence type="ECO:0000259" key="6">
    <source>
        <dbReference type="PROSITE" id="PS50950"/>
    </source>
</evidence>
<keyword evidence="3" id="KW-0862">Zinc</keyword>
<dbReference type="SMART" id="SM00692">
    <property type="entry name" value="DM3"/>
    <property type="match status" value="1"/>
</dbReference>
<evidence type="ECO:0000256" key="1">
    <source>
        <dbReference type="ARBA" id="ARBA00022723"/>
    </source>
</evidence>
<evidence type="ECO:0000256" key="5">
    <source>
        <dbReference type="PROSITE-ProRule" id="PRU00309"/>
    </source>
</evidence>
<protein>
    <recommendedName>
        <fullName evidence="6">THAP-type domain-containing protein</fullName>
    </recommendedName>
</protein>
<keyword evidence="2 5" id="KW-0863">Zinc-finger</keyword>
<sequence length="183" mass="20922">MRCAVISCNSDNQSKKNPCNKNIKFFRFPKNSDLSKQWLHATKRKDKVNVENAVVCSKHFQESDYKVNLKHKLLNYTPKNYRGLKDDAIPSQNLFQAQGSAVLSHSTARQNRKHLCVKRQKAQLLNEIMSATDANKARIVCSSQSQFLTHFIVSTIENNFSLFSSTSFLLPESITFLISKCFD</sequence>
<feature type="domain" description="THAP-type" evidence="6">
    <location>
        <begin position="1"/>
        <end position="93"/>
    </location>
</feature>
<accession>A0AAN7SSD7</accession>
<dbReference type="InterPro" id="IPR038441">
    <property type="entry name" value="THAP_Znf_sf"/>
</dbReference>
<keyword evidence="4 5" id="KW-0238">DNA-binding</keyword>
<gene>
    <name evidence="7" type="ORF">RN001_000086</name>
</gene>
<dbReference type="SUPFAM" id="SSF57716">
    <property type="entry name" value="Glucocorticoid receptor-like (DNA-binding domain)"/>
    <property type="match status" value="1"/>
</dbReference>
<dbReference type="PANTHER" id="PTHR46600">
    <property type="entry name" value="THAP DOMAIN-CONTAINING"/>
    <property type="match status" value="1"/>
</dbReference>
<dbReference type="AlphaFoldDB" id="A0AAN7SSD7"/>
<organism evidence="7 8">
    <name type="scientific">Aquatica leii</name>
    <dbReference type="NCBI Taxonomy" id="1421715"/>
    <lineage>
        <taxon>Eukaryota</taxon>
        <taxon>Metazoa</taxon>
        <taxon>Ecdysozoa</taxon>
        <taxon>Arthropoda</taxon>
        <taxon>Hexapoda</taxon>
        <taxon>Insecta</taxon>
        <taxon>Pterygota</taxon>
        <taxon>Neoptera</taxon>
        <taxon>Endopterygota</taxon>
        <taxon>Coleoptera</taxon>
        <taxon>Polyphaga</taxon>
        <taxon>Elateriformia</taxon>
        <taxon>Elateroidea</taxon>
        <taxon>Lampyridae</taxon>
        <taxon>Luciolinae</taxon>
        <taxon>Aquatica</taxon>
    </lineage>
</organism>
<dbReference type="Proteomes" id="UP001353858">
    <property type="component" value="Unassembled WGS sequence"/>
</dbReference>
<comment type="caution">
    <text evidence="7">The sequence shown here is derived from an EMBL/GenBank/DDBJ whole genome shotgun (WGS) entry which is preliminary data.</text>
</comment>